<evidence type="ECO:0000313" key="4">
    <source>
        <dbReference type="Proteomes" id="UP000242427"/>
    </source>
</evidence>
<dbReference type="PANTHER" id="PTHR43464">
    <property type="entry name" value="METHYLTRANSFERASE"/>
    <property type="match status" value="1"/>
</dbReference>
<protein>
    <submittedName>
        <fullName evidence="3">SAM-dependent methyltransferase</fullName>
    </submittedName>
</protein>
<dbReference type="SUPFAM" id="SSF53335">
    <property type="entry name" value="S-adenosyl-L-methionine-dependent methyltransferases"/>
    <property type="match status" value="1"/>
</dbReference>
<organism evidence="3 4">
    <name type="scientific">Streptosporangium nondiastaticum</name>
    <dbReference type="NCBI Taxonomy" id="35764"/>
    <lineage>
        <taxon>Bacteria</taxon>
        <taxon>Bacillati</taxon>
        <taxon>Actinomycetota</taxon>
        <taxon>Actinomycetes</taxon>
        <taxon>Streptosporangiales</taxon>
        <taxon>Streptosporangiaceae</taxon>
        <taxon>Streptosporangium</taxon>
    </lineage>
</organism>
<evidence type="ECO:0000313" key="3">
    <source>
        <dbReference type="EMBL" id="PSJ29073.1"/>
    </source>
</evidence>
<evidence type="ECO:0000256" key="1">
    <source>
        <dbReference type="SAM" id="MobiDB-lite"/>
    </source>
</evidence>
<dbReference type="Gene3D" id="3.40.50.150">
    <property type="entry name" value="Vaccinia Virus protein VP39"/>
    <property type="match status" value="1"/>
</dbReference>
<reference evidence="3 4" key="1">
    <citation type="submission" date="2018-03" db="EMBL/GenBank/DDBJ databases">
        <title>Chitinolytic properties of Streptosporangium nondiastaticum TBG75A20.</title>
        <authorList>
            <person name="Gayathri V."/>
            <person name="Shiburaj S."/>
        </authorList>
    </citation>
    <scope>NUCLEOTIDE SEQUENCE [LARGE SCALE GENOMIC DNA]</scope>
    <source>
        <strain evidence="3 4">TBG75A20</strain>
    </source>
</reference>
<feature type="domain" description="Methyltransferase" evidence="2">
    <location>
        <begin position="44"/>
        <end position="143"/>
    </location>
</feature>
<keyword evidence="4" id="KW-1185">Reference proteome</keyword>
<evidence type="ECO:0000259" key="2">
    <source>
        <dbReference type="Pfam" id="PF13649"/>
    </source>
</evidence>
<name>A0A9X7JSD6_9ACTN</name>
<dbReference type="AlphaFoldDB" id="A0A9X7JSD6"/>
<dbReference type="Pfam" id="PF13649">
    <property type="entry name" value="Methyltransf_25"/>
    <property type="match status" value="1"/>
</dbReference>
<dbReference type="RefSeq" id="WP_106675290.1">
    <property type="nucleotide sequence ID" value="NZ_PXWG01000014.1"/>
</dbReference>
<dbReference type="CDD" id="cd02440">
    <property type="entry name" value="AdoMet_MTases"/>
    <property type="match status" value="1"/>
</dbReference>
<dbReference type="PANTHER" id="PTHR43464:SF90">
    <property type="entry name" value="METHYLTRANSFERASE TYPE 11"/>
    <property type="match status" value="1"/>
</dbReference>
<accession>A0A9X7JSD6</accession>
<sequence>MLTMDRATEPGPAAPAEEQARPAGCLQSYQSALEQVGIGSGWSVLDAGCGSGDFLPWLAELVGPGGRVSAVDRLERNTAAAAERMRQYAPGRPVDVRRASVLDLPHADGSFDAVWCADVLQHLDDGTLGRALRELRRVVRPGGLVAVQVPDVTAVAVRPGDPFLFTDFFRAAAPSCPYARQLLRGRELHRWLRESGLASVRQHTTVIEHLAPLDPGTLRFWTRTGALIARQARSLGGGWEHRWAPFADAGAEDHPLRSRHGYVSEGTTVAVGTVPAEQ</sequence>
<dbReference type="InterPro" id="IPR041698">
    <property type="entry name" value="Methyltransf_25"/>
</dbReference>
<comment type="caution">
    <text evidence="3">The sequence shown here is derived from an EMBL/GenBank/DDBJ whole genome shotgun (WGS) entry which is preliminary data.</text>
</comment>
<dbReference type="Proteomes" id="UP000242427">
    <property type="component" value="Unassembled WGS sequence"/>
</dbReference>
<keyword evidence="3" id="KW-0808">Transferase</keyword>
<dbReference type="InterPro" id="IPR029063">
    <property type="entry name" value="SAM-dependent_MTases_sf"/>
</dbReference>
<dbReference type="EMBL" id="PXWG01000014">
    <property type="protein sequence ID" value="PSJ29073.1"/>
    <property type="molecule type" value="Genomic_DNA"/>
</dbReference>
<gene>
    <name evidence="3" type="ORF">B7P34_09000</name>
</gene>
<dbReference type="GO" id="GO:0032259">
    <property type="term" value="P:methylation"/>
    <property type="evidence" value="ECO:0007669"/>
    <property type="project" value="UniProtKB-KW"/>
</dbReference>
<dbReference type="OrthoDB" id="9795634at2"/>
<feature type="region of interest" description="Disordered" evidence="1">
    <location>
        <begin position="1"/>
        <end position="22"/>
    </location>
</feature>
<keyword evidence="3" id="KW-0489">Methyltransferase</keyword>
<feature type="compositionally biased region" description="Low complexity" evidence="1">
    <location>
        <begin position="9"/>
        <end position="22"/>
    </location>
</feature>
<dbReference type="GO" id="GO:0008168">
    <property type="term" value="F:methyltransferase activity"/>
    <property type="evidence" value="ECO:0007669"/>
    <property type="project" value="UniProtKB-KW"/>
</dbReference>
<proteinExistence type="predicted"/>